<dbReference type="Proteomes" id="UP001153269">
    <property type="component" value="Unassembled WGS sequence"/>
</dbReference>
<sequence length="183" mass="20106">MFVYIHTHPTPASASLLSCSQPLGGWASRGGEWKEKGVVKERQEEELPPPFFSLCAHTPSGLHPSLLHYSWWYIRLGLMEEELGRGLPPAERSLPLKAAPCRCCSSCATAAGLPSSQCTEDNGLKPCTAIESEGRPHVNHSCSYYRAKREGEAKGAEVARPYHSVTDNYHRAMMSSTNGYARS</sequence>
<evidence type="ECO:0000313" key="2">
    <source>
        <dbReference type="Proteomes" id="UP001153269"/>
    </source>
</evidence>
<gene>
    <name evidence="1" type="ORF">PLEPLA_LOCUS26043</name>
</gene>
<proteinExistence type="predicted"/>
<dbReference type="AlphaFoldDB" id="A0A9N7USA4"/>
<keyword evidence="2" id="KW-1185">Reference proteome</keyword>
<dbReference type="EMBL" id="CADEAL010002112">
    <property type="protein sequence ID" value="CAB1438084.1"/>
    <property type="molecule type" value="Genomic_DNA"/>
</dbReference>
<name>A0A9N7USA4_PLEPL</name>
<comment type="caution">
    <text evidence="1">The sequence shown here is derived from an EMBL/GenBank/DDBJ whole genome shotgun (WGS) entry which is preliminary data.</text>
</comment>
<evidence type="ECO:0000313" key="1">
    <source>
        <dbReference type="EMBL" id="CAB1438084.1"/>
    </source>
</evidence>
<reference evidence="1" key="1">
    <citation type="submission" date="2020-03" db="EMBL/GenBank/DDBJ databases">
        <authorList>
            <person name="Weist P."/>
        </authorList>
    </citation>
    <scope>NUCLEOTIDE SEQUENCE</scope>
</reference>
<organism evidence="1 2">
    <name type="scientific">Pleuronectes platessa</name>
    <name type="common">European plaice</name>
    <dbReference type="NCBI Taxonomy" id="8262"/>
    <lineage>
        <taxon>Eukaryota</taxon>
        <taxon>Metazoa</taxon>
        <taxon>Chordata</taxon>
        <taxon>Craniata</taxon>
        <taxon>Vertebrata</taxon>
        <taxon>Euteleostomi</taxon>
        <taxon>Actinopterygii</taxon>
        <taxon>Neopterygii</taxon>
        <taxon>Teleostei</taxon>
        <taxon>Neoteleostei</taxon>
        <taxon>Acanthomorphata</taxon>
        <taxon>Carangaria</taxon>
        <taxon>Pleuronectiformes</taxon>
        <taxon>Pleuronectoidei</taxon>
        <taxon>Pleuronectidae</taxon>
        <taxon>Pleuronectes</taxon>
    </lineage>
</organism>
<protein>
    <submittedName>
        <fullName evidence="1">Uncharacterized protein</fullName>
    </submittedName>
</protein>
<accession>A0A9N7USA4</accession>